<dbReference type="GO" id="GO:0030246">
    <property type="term" value="F:carbohydrate binding"/>
    <property type="evidence" value="ECO:0007669"/>
    <property type="project" value="InterPro"/>
</dbReference>
<dbReference type="AlphaFoldDB" id="A0A327R7C1"/>
<accession>A0A327R7C1</accession>
<dbReference type="InterPro" id="IPR000601">
    <property type="entry name" value="PKD_dom"/>
</dbReference>
<evidence type="ECO:0000256" key="4">
    <source>
        <dbReference type="ARBA" id="ARBA00022729"/>
    </source>
</evidence>
<dbReference type="SMART" id="SM00089">
    <property type="entry name" value="PKD"/>
    <property type="match status" value="1"/>
</dbReference>
<dbReference type="InterPro" id="IPR039155">
    <property type="entry name" value="MLEC"/>
</dbReference>
<evidence type="ECO:0000313" key="11">
    <source>
        <dbReference type="EMBL" id="RAJ11493.1"/>
    </source>
</evidence>
<evidence type="ECO:0000259" key="10">
    <source>
        <dbReference type="PROSITE" id="PS50093"/>
    </source>
</evidence>
<dbReference type="GO" id="GO:0016020">
    <property type="term" value="C:membrane"/>
    <property type="evidence" value="ECO:0007669"/>
    <property type="project" value="TreeGrafter"/>
</dbReference>
<feature type="domain" description="PKD" evidence="10">
    <location>
        <begin position="42"/>
        <end position="124"/>
    </location>
</feature>
<dbReference type="InterPro" id="IPR035986">
    <property type="entry name" value="PKD_dom_sf"/>
</dbReference>
<dbReference type="Pfam" id="PF18911">
    <property type="entry name" value="PKD_4"/>
    <property type="match status" value="1"/>
</dbReference>
<proteinExistence type="inferred from homology"/>
<keyword evidence="9" id="KW-0119">Carbohydrate metabolism</keyword>
<dbReference type="InterPro" id="IPR022409">
    <property type="entry name" value="PKD/Chitinase_dom"/>
</dbReference>
<dbReference type="Pfam" id="PF11721">
    <property type="entry name" value="Malectin"/>
    <property type="match status" value="1"/>
</dbReference>
<dbReference type="Gene3D" id="2.60.120.200">
    <property type="match status" value="1"/>
</dbReference>
<dbReference type="Pfam" id="PF18962">
    <property type="entry name" value="Por_Secre_tail"/>
    <property type="match status" value="1"/>
</dbReference>
<evidence type="ECO:0000256" key="8">
    <source>
        <dbReference type="ARBA" id="ARBA00023180"/>
    </source>
</evidence>
<evidence type="ECO:0000313" key="12">
    <source>
        <dbReference type="Proteomes" id="UP000249696"/>
    </source>
</evidence>
<comment type="similarity">
    <text evidence="2">Belongs to the malectin family.</text>
</comment>
<feature type="non-terminal residue" evidence="11">
    <location>
        <position position="1"/>
    </location>
</feature>
<name>A0A327R7C1_9FLAO</name>
<evidence type="ECO:0000256" key="6">
    <source>
        <dbReference type="ARBA" id="ARBA00022989"/>
    </source>
</evidence>
<dbReference type="Gene3D" id="2.60.120.430">
    <property type="entry name" value="Galactose-binding lectin"/>
    <property type="match status" value="1"/>
</dbReference>
<keyword evidence="5" id="KW-0256">Endoplasmic reticulum</keyword>
<dbReference type="InterPro" id="IPR008979">
    <property type="entry name" value="Galactose-bd-like_sf"/>
</dbReference>
<keyword evidence="12" id="KW-1185">Reference proteome</keyword>
<evidence type="ECO:0000256" key="9">
    <source>
        <dbReference type="ARBA" id="ARBA00023277"/>
    </source>
</evidence>
<comment type="caution">
    <text evidence="11">The sequence shown here is derived from an EMBL/GenBank/DDBJ whole genome shotgun (WGS) entry which is preliminary data.</text>
</comment>
<dbReference type="SUPFAM" id="SSF49785">
    <property type="entry name" value="Galactose-binding domain-like"/>
    <property type="match status" value="1"/>
</dbReference>
<dbReference type="InterPro" id="IPR013783">
    <property type="entry name" value="Ig-like_fold"/>
</dbReference>
<dbReference type="EMBL" id="QLLN01000004">
    <property type="protein sequence ID" value="RAJ11493.1"/>
    <property type="molecule type" value="Genomic_DNA"/>
</dbReference>
<keyword evidence="7" id="KW-0472">Membrane</keyword>
<dbReference type="InterPro" id="IPR026444">
    <property type="entry name" value="Secre_tail"/>
</dbReference>
<dbReference type="NCBIfam" id="TIGR04183">
    <property type="entry name" value="Por_Secre_tail"/>
    <property type="match status" value="1"/>
</dbReference>
<reference evidence="11 12" key="1">
    <citation type="submission" date="2018-06" db="EMBL/GenBank/DDBJ databases">
        <title>Genomic Encyclopedia of Archaeal and Bacterial Type Strains, Phase II (KMG-II): from individual species to whole genera.</title>
        <authorList>
            <person name="Goeker M."/>
        </authorList>
    </citation>
    <scope>NUCLEOTIDE SEQUENCE [LARGE SCALE GENOMIC DNA]</scope>
    <source>
        <strain evidence="11 12">DSM 23522</strain>
    </source>
</reference>
<evidence type="ECO:0000256" key="2">
    <source>
        <dbReference type="ARBA" id="ARBA00009141"/>
    </source>
</evidence>
<evidence type="ECO:0000256" key="3">
    <source>
        <dbReference type="ARBA" id="ARBA00022692"/>
    </source>
</evidence>
<dbReference type="RefSeq" id="WP_170126315.1">
    <property type="nucleotide sequence ID" value="NZ_QLLN01000004.1"/>
</dbReference>
<keyword evidence="6" id="KW-1133">Transmembrane helix</keyword>
<dbReference type="Gene3D" id="2.60.40.10">
    <property type="entry name" value="Immunoglobulins"/>
    <property type="match status" value="1"/>
</dbReference>
<gene>
    <name evidence="11" type="ORF">LV92_02421</name>
</gene>
<dbReference type="PANTHER" id="PTHR13460">
    <property type="match status" value="1"/>
</dbReference>
<sequence length="595" mass="62610">SIPMGQSIFVGLATTSHNDGVLAEAVYENVQVIGTVQENEAPTAVATATPLSGTAPLQVNFNGSGSSDPENPNGLVYAWDFGNGDTSSATNPVYTYTTVGNYTAILTVTDPEGLQDTDSVPIQVDEDVVVDCTPVPSPWTNSDIGNVAANGEACYDNGRFEISASGADIFGSADEFHYVYQELQGDGEIIAQLMSLEQTNAWAKAGVMMRGDLTSNSAMAMMIMAPNPNNTGVPAYSFQYRPTKGGNLGTGNYTAPAPAPGGFPHYLRLVRSGNTFTAYVSETNGSWVQVGNTSIPMGQSIFVGLATTSHNDGVLAQAVYENVQVIGAGEENNNFALRINAGGPELTFEGNVYAADQNFAGGKVYTNTSAQVPSLYQTERSASPPTFSYNIPLEDGDYNVTLHFAEIYWGATGGGATGTGKRVFDVVMEGTTVLNNFDINAEVGPQTAVTKTFAITVADGVLNMNFNANDGVDQPKISAIEILAAPASAPLGPVTVEDSEVGIPTTQATGASNKFSITPNPTSVETSLSFELPTTIEIIHIYDLSGRIVQTINGGIIDDNGRPLNVQELPVGVYIVKAKDEDGTEYQQKLLITGN</sequence>
<keyword evidence="8" id="KW-0325">Glycoprotein</keyword>
<dbReference type="SUPFAM" id="SSF49299">
    <property type="entry name" value="PKD domain"/>
    <property type="match status" value="1"/>
</dbReference>
<dbReference type="CDD" id="cd00146">
    <property type="entry name" value="PKD"/>
    <property type="match status" value="1"/>
</dbReference>
<evidence type="ECO:0000256" key="7">
    <source>
        <dbReference type="ARBA" id="ARBA00023136"/>
    </source>
</evidence>
<dbReference type="PANTHER" id="PTHR13460:SF0">
    <property type="entry name" value="MALECTIN"/>
    <property type="match status" value="1"/>
</dbReference>
<evidence type="ECO:0000256" key="1">
    <source>
        <dbReference type="ARBA" id="ARBA00004115"/>
    </source>
</evidence>
<dbReference type="Proteomes" id="UP000249696">
    <property type="component" value="Unassembled WGS sequence"/>
</dbReference>
<protein>
    <submittedName>
        <fullName evidence="11">Putative secreted protein (Por secretion system target)</fullName>
    </submittedName>
</protein>
<organism evidence="11 12">
    <name type="scientific">Arenibacter echinorum</name>
    <dbReference type="NCBI Taxonomy" id="440515"/>
    <lineage>
        <taxon>Bacteria</taxon>
        <taxon>Pseudomonadati</taxon>
        <taxon>Bacteroidota</taxon>
        <taxon>Flavobacteriia</taxon>
        <taxon>Flavobacteriales</taxon>
        <taxon>Flavobacteriaceae</taxon>
        <taxon>Arenibacter</taxon>
    </lineage>
</organism>
<dbReference type="PROSITE" id="PS50093">
    <property type="entry name" value="PKD"/>
    <property type="match status" value="1"/>
</dbReference>
<evidence type="ECO:0000256" key="5">
    <source>
        <dbReference type="ARBA" id="ARBA00022824"/>
    </source>
</evidence>
<comment type="subcellular location">
    <subcellularLocation>
        <location evidence="1">Endoplasmic reticulum membrane</location>
        <topology evidence="1">Single-pass type I membrane protein</topology>
    </subcellularLocation>
</comment>
<keyword evidence="3" id="KW-0812">Transmembrane</keyword>
<dbReference type="InterPro" id="IPR021720">
    <property type="entry name" value="Malectin_dom"/>
</dbReference>
<keyword evidence="4" id="KW-0732">Signal</keyword>